<dbReference type="PANTHER" id="PTHR31013">
    <property type="entry name" value="THAUMATIN FAMILY PROTEIN-RELATED"/>
    <property type="match status" value="1"/>
</dbReference>
<dbReference type="Gene3D" id="2.60.110.10">
    <property type="entry name" value="Thaumatin"/>
    <property type="match status" value="1"/>
</dbReference>
<proteinExistence type="predicted"/>
<reference evidence="2" key="1">
    <citation type="submission" date="2024-02" db="EMBL/GenBank/DDBJ databases">
        <authorList>
            <consortium name="ELIXIR-Norway"/>
            <consortium name="Elixir Norway"/>
        </authorList>
    </citation>
    <scope>NUCLEOTIDE SEQUENCE</scope>
</reference>
<dbReference type="PRINTS" id="PR00347">
    <property type="entry name" value="THAUMATIN"/>
</dbReference>
<evidence type="ECO:0000256" key="1">
    <source>
        <dbReference type="SAM" id="SignalP"/>
    </source>
</evidence>
<organism evidence="2 3">
    <name type="scientific">Sphagnum troendelagicum</name>
    <dbReference type="NCBI Taxonomy" id="128251"/>
    <lineage>
        <taxon>Eukaryota</taxon>
        <taxon>Viridiplantae</taxon>
        <taxon>Streptophyta</taxon>
        <taxon>Embryophyta</taxon>
        <taxon>Bryophyta</taxon>
        <taxon>Sphagnophytina</taxon>
        <taxon>Sphagnopsida</taxon>
        <taxon>Sphagnales</taxon>
        <taxon>Sphagnaceae</taxon>
        <taxon>Sphagnum</taxon>
    </lineage>
</organism>
<dbReference type="InterPro" id="IPR001938">
    <property type="entry name" value="Thaumatin"/>
</dbReference>
<dbReference type="InterPro" id="IPR037176">
    <property type="entry name" value="Osmotin/thaumatin-like_sf"/>
</dbReference>
<accession>A0ABP0UDP1</accession>
<dbReference type="PROSITE" id="PS51367">
    <property type="entry name" value="THAUMATIN_2"/>
    <property type="match status" value="1"/>
</dbReference>
<evidence type="ECO:0000313" key="2">
    <source>
        <dbReference type="EMBL" id="CAK9218603.1"/>
    </source>
</evidence>
<dbReference type="PIRSF" id="PIRSF002703">
    <property type="entry name" value="Thaumatin"/>
    <property type="match status" value="1"/>
</dbReference>
<dbReference type="SUPFAM" id="SSF49870">
    <property type="entry name" value="Osmotin, thaumatin-like protein"/>
    <property type="match status" value="1"/>
</dbReference>
<feature type="signal peptide" evidence="1">
    <location>
        <begin position="1"/>
        <end position="28"/>
    </location>
</feature>
<protein>
    <recommendedName>
        <fullName evidence="4">Thaumatin-like protein</fullName>
    </recommendedName>
</protein>
<dbReference type="Proteomes" id="UP001497512">
    <property type="component" value="Chromosome 3"/>
</dbReference>
<evidence type="ECO:0000313" key="3">
    <source>
        <dbReference type="Proteomes" id="UP001497512"/>
    </source>
</evidence>
<gene>
    <name evidence="2" type="ORF">CSSPTR1EN2_LOCUS14067</name>
</gene>
<sequence>MKNSMQTAALALLMAAVATSVAIHSIDATQITIFNECAHNISVCQTCCGGGTVTCYALEMGNGRHSIDVGASWPGGVIWGYPGNKADPVDGNEAKPQADLAEFTIGSGNLDFYDISNVNGFNLPLMITVTTIVSPGKESGLECGNPKCGSININSFCQSPNKITGGPGDGCYNVDGPTATSPTNGTEAFANACPDAFSYSTDFANHVYFCQTGSEYSVVFCPIPFRLNTLE</sequence>
<keyword evidence="3" id="KW-1185">Reference proteome</keyword>
<name>A0ABP0UDP1_9BRYO</name>
<evidence type="ECO:0008006" key="4">
    <source>
        <dbReference type="Google" id="ProtNLM"/>
    </source>
</evidence>
<dbReference type="EMBL" id="OZ019895">
    <property type="protein sequence ID" value="CAK9218603.1"/>
    <property type="molecule type" value="Genomic_DNA"/>
</dbReference>
<feature type="chain" id="PRO_5046616098" description="Thaumatin-like protein" evidence="1">
    <location>
        <begin position="29"/>
        <end position="231"/>
    </location>
</feature>
<dbReference type="PANTHER" id="PTHR31013:SF2">
    <property type="entry name" value="THAUMATIN-LIKE PROTEIN"/>
    <property type="match status" value="1"/>
</dbReference>
<dbReference type="SMART" id="SM00205">
    <property type="entry name" value="THN"/>
    <property type="match status" value="1"/>
</dbReference>
<dbReference type="Pfam" id="PF00314">
    <property type="entry name" value="Thaumatin"/>
    <property type="match status" value="1"/>
</dbReference>
<keyword evidence="1" id="KW-0732">Signal</keyword>